<accession>A0A644UAW0</accession>
<dbReference type="PANTHER" id="PTHR42754:SF1">
    <property type="entry name" value="LIPOPROTEIN"/>
    <property type="match status" value="1"/>
</dbReference>
<dbReference type="PANTHER" id="PTHR42754">
    <property type="entry name" value="ENDOGLUCANASE"/>
    <property type="match status" value="1"/>
</dbReference>
<gene>
    <name evidence="1" type="ORF">SDC9_21873</name>
</gene>
<evidence type="ECO:0008006" key="2">
    <source>
        <dbReference type="Google" id="ProtNLM"/>
    </source>
</evidence>
<comment type="caution">
    <text evidence="1">The sequence shown here is derived from an EMBL/GenBank/DDBJ whole genome shotgun (WGS) entry which is preliminary data.</text>
</comment>
<reference evidence="1" key="1">
    <citation type="submission" date="2019-08" db="EMBL/GenBank/DDBJ databases">
        <authorList>
            <person name="Kucharzyk K."/>
            <person name="Murdoch R.W."/>
            <person name="Higgins S."/>
            <person name="Loffler F."/>
        </authorList>
    </citation>
    <scope>NUCLEOTIDE SEQUENCE</scope>
</reference>
<sequence>MKKFAILPFLLIAFYTSAQNFGHYYPYWEEAVGDVVIAYDDGYEILGFANSGDMENYLFVLRTNLNGDTLWSKQIDIGNTGSSLGYISACTQDNMGNLYLAPKYSDSANLIKLSYDFEIVWSRIFAPEIEIKQLLISKDNSLLFTGVNSLQEHCLYKSDTAGNIIWQSVALAHFGWQFSLAYSPAILEMDNNNIVMASVLTSIIGTPMCDLYTFTQDGDTISSSPMPWILTDMDTDGNKLIGIAHTESGSVYWEDNLLVNILPDGTLLSEKSLIFHPLRVSLYRFVRNTDNQFVATGAVSSPTMQETQIILHGMSLTGDSLWTNLFLSSRDTWPNDIALSNTPGYVVTGFFKDSNDKIAPFLLKTDSLGNINTLGINKPKNTYQFSVYPNPANKYVVFDLKEDLISNNLIQQIVYITDAYGRLADKIIIAGGKTVWDTSNVTSGVYLYHFYGGTCIKSGKVLILK</sequence>
<name>A0A644UAW0_9ZZZZ</name>
<organism evidence="1">
    <name type="scientific">bioreactor metagenome</name>
    <dbReference type="NCBI Taxonomy" id="1076179"/>
    <lineage>
        <taxon>unclassified sequences</taxon>
        <taxon>metagenomes</taxon>
        <taxon>ecological metagenomes</taxon>
    </lineage>
</organism>
<dbReference type="NCBIfam" id="TIGR04183">
    <property type="entry name" value="Por_Secre_tail"/>
    <property type="match status" value="1"/>
</dbReference>
<dbReference type="InterPro" id="IPR026444">
    <property type="entry name" value="Secre_tail"/>
</dbReference>
<dbReference type="AlphaFoldDB" id="A0A644UAW0"/>
<dbReference type="EMBL" id="VSSQ01000094">
    <property type="protein sequence ID" value="MPL76028.1"/>
    <property type="molecule type" value="Genomic_DNA"/>
</dbReference>
<dbReference type="SUPFAM" id="SSF101898">
    <property type="entry name" value="NHL repeat"/>
    <property type="match status" value="1"/>
</dbReference>
<evidence type="ECO:0000313" key="1">
    <source>
        <dbReference type="EMBL" id="MPL76028.1"/>
    </source>
</evidence>
<protein>
    <recommendedName>
        <fullName evidence="2">Secretion system C-terminal sorting domain-containing protein</fullName>
    </recommendedName>
</protein>
<proteinExistence type="predicted"/>